<evidence type="ECO:0000256" key="6">
    <source>
        <dbReference type="ARBA" id="ARBA00023014"/>
    </source>
</evidence>
<evidence type="ECO:0000256" key="1">
    <source>
        <dbReference type="ARBA" id="ARBA00022630"/>
    </source>
</evidence>
<evidence type="ECO:0000256" key="2">
    <source>
        <dbReference type="ARBA" id="ARBA00022714"/>
    </source>
</evidence>
<dbReference type="InterPro" id="IPR008333">
    <property type="entry name" value="Cbr1-like_FAD-bd_dom"/>
</dbReference>
<proteinExistence type="predicted"/>
<feature type="domain" description="2Fe-2S ferredoxin-type" evidence="7">
    <location>
        <begin position="232"/>
        <end position="316"/>
    </location>
</feature>
<dbReference type="SUPFAM" id="SSF63380">
    <property type="entry name" value="Riboflavin synthase domain-like"/>
    <property type="match status" value="1"/>
</dbReference>
<dbReference type="InterPro" id="IPR001433">
    <property type="entry name" value="OxRdtase_FAD/NAD-bd"/>
</dbReference>
<evidence type="ECO:0000259" key="7">
    <source>
        <dbReference type="PROSITE" id="PS51085"/>
    </source>
</evidence>
<protein>
    <submittedName>
        <fullName evidence="9">Oxidoreductase</fullName>
    </submittedName>
</protein>
<keyword evidence="10" id="KW-1185">Reference proteome</keyword>
<keyword evidence="1" id="KW-0285">Flavoprotein</keyword>
<evidence type="ECO:0000313" key="9">
    <source>
        <dbReference type="EMBL" id="TDG17960.1"/>
    </source>
</evidence>
<evidence type="ECO:0000256" key="4">
    <source>
        <dbReference type="ARBA" id="ARBA00023002"/>
    </source>
</evidence>
<dbReference type="Pfam" id="PF00970">
    <property type="entry name" value="FAD_binding_6"/>
    <property type="match status" value="1"/>
</dbReference>
<keyword evidence="6" id="KW-0411">Iron-sulfur</keyword>
<dbReference type="CDD" id="cd00207">
    <property type="entry name" value="fer2"/>
    <property type="match status" value="1"/>
</dbReference>
<evidence type="ECO:0000259" key="8">
    <source>
        <dbReference type="PROSITE" id="PS51384"/>
    </source>
</evidence>
<evidence type="ECO:0000313" key="10">
    <source>
        <dbReference type="Proteomes" id="UP000295722"/>
    </source>
</evidence>
<keyword evidence="2" id="KW-0001">2Fe-2S</keyword>
<dbReference type="PROSITE" id="PS51384">
    <property type="entry name" value="FAD_FR"/>
    <property type="match status" value="1"/>
</dbReference>
<dbReference type="Pfam" id="PF00111">
    <property type="entry name" value="Fer2"/>
    <property type="match status" value="1"/>
</dbReference>
<dbReference type="InterPro" id="IPR006058">
    <property type="entry name" value="2Fe2S_fd_BS"/>
</dbReference>
<dbReference type="SUPFAM" id="SSF52343">
    <property type="entry name" value="Ferredoxin reductase-like, C-terminal NADP-linked domain"/>
    <property type="match status" value="1"/>
</dbReference>
<dbReference type="GO" id="GO:0051537">
    <property type="term" value="F:2 iron, 2 sulfur cluster binding"/>
    <property type="evidence" value="ECO:0007669"/>
    <property type="project" value="UniProtKB-KW"/>
</dbReference>
<organism evidence="9 10">
    <name type="scientific">Paraburkholderia silviterrae</name>
    <dbReference type="NCBI Taxonomy" id="2528715"/>
    <lineage>
        <taxon>Bacteria</taxon>
        <taxon>Pseudomonadati</taxon>
        <taxon>Pseudomonadota</taxon>
        <taxon>Betaproteobacteria</taxon>
        <taxon>Burkholderiales</taxon>
        <taxon>Burkholderiaceae</taxon>
        <taxon>Paraburkholderia</taxon>
    </lineage>
</organism>
<dbReference type="PROSITE" id="PS51085">
    <property type="entry name" value="2FE2S_FER_2"/>
    <property type="match status" value="1"/>
</dbReference>
<dbReference type="GO" id="GO:0016491">
    <property type="term" value="F:oxidoreductase activity"/>
    <property type="evidence" value="ECO:0007669"/>
    <property type="project" value="UniProtKB-KW"/>
</dbReference>
<dbReference type="GO" id="GO:0046872">
    <property type="term" value="F:metal ion binding"/>
    <property type="evidence" value="ECO:0007669"/>
    <property type="project" value="UniProtKB-KW"/>
</dbReference>
<dbReference type="PRINTS" id="PR00409">
    <property type="entry name" value="PHDIOXRDTASE"/>
</dbReference>
<keyword evidence="4" id="KW-0560">Oxidoreductase</keyword>
<dbReference type="InterPro" id="IPR039261">
    <property type="entry name" value="FNR_nucleotide-bd"/>
</dbReference>
<dbReference type="Proteomes" id="UP000295722">
    <property type="component" value="Unassembled WGS sequence"/>
</dbReference>
<dbReference type="PANTHER" id="PTHR47354">
    <property type="entry name" value="NADH OXIDOREDUCTASE HCR"/>
    <property type="match status" value="1"/>
</dbReference>
<accession>A0A4R5LZD4</accession>
<reference evidence="9 10" key="1">
    <citation type="submission" date="2019-03" db="EMBL/GenBank/DDBJ databases">
        <title>Paraburkholderia sp. 4M-K11, isolated from subtropical forest soil.</title>
        <authorList>
            <person name="Gao Z.-H."/>
            <person name="Qiu L.-H."/>
        </authorList>
    </citation>
    <scope>NUCLEOTIDE SEQUENCE [LARGE SCALE GENOMIC DNA]</scope>
    <source>
        <strain evidence="9 10">4M-K11</strain>
    </source>
</reference>
<dbReference type="InterPro" id="IPR017938">
    <property type="entry name" value="Riboflavin_synthase-like_b-brl"/>
</dbReference>
<name>A0A4R5LZD4_9BURK</name>
<dbReference type="Pfam" id="PF00175">
    <property type="entry name" value="NAD_binding_1"/>
    <property type="match status" value="1"/>
</dbReference>
<dbReference type="OrthoDB" id="544091at2"/>
<dbReference type="InterPro" id="IPR017927">
    <property type="entry name" value="FAD-bd_FR_type"/>
</dbReference>
<gene>
    <name evidence="9" type="ORF">EYW47_36185</name>
</gene>
<feature type="domain" description="FAD-binding FR-type" evidence="8">
    <location>
        <begin position="1"/>
        <end position="105"/>
    </location>
</feature>
<dbReference type="Gene3D" id="3.40.50.80">
    <property type="entry name" value="Nucleotide-binding domain of ferredoxin-NADP reductase (FNR) module"/>
    <property type="match status" value="1"/>
</dbReference>
<dbReference type="InterPro" id="IPR050415">
    <property type="entry name" value="MRET"/>
</dbReference>
<evidence type="ECO:0000256" key="5">
    <source>
        <dbReference type="ARBA" id="ARBA00023004"/>
    </source>
</evidence>
<dbReference type="CDD" id="cd06185">
    <property type="entry name" value="PDR_like"/>
    <property type="match status" value="1"/>
</dbReference>
<dbReference type="EMBL" id="SMRP01000037">
    <property type="protein sequence ID" value="TDG17960.1"/>
    <property type="molecule type" value="Genomic_DNA"/>
</dbReference>
<keyword evidence="3" id="KW-0479">Metal-binding</keyword>
<dbReference type="Gene3D" id="2.40.30.10">
    <property type="entry name" value="Translation factors"/>
    <property type="match status" value="1"/>
</dbReference>
<dbReference type="SUPFAM" id="SSF54292">
    <property type="entry name" value="2Fe-2S ferredoxin-like"/>
    <property type="match status" value="1"/>
</dbReference>
<comment type="caution">
    <text evidence="9">The sequence shown here is derived from an EMBL/GenBank/DDBJ whole genome shotgun (WGS) entry which is preliminary data.</text>
</comment>
<dbReference type="InterPro" id="IPR036010">
    <property type="entry name" value="2Fe-2S_ferredoxin-like_sf"/>
</dbReference>
<keyword evidence="5" id="KW-0408">Iron</keyword>
<dbReference type="Gene3D" id="3.10.20.30">
    <property type="match status" value="1"/>
</dbReference>
<dbReference type="PANTHER" id="PTHR47354:SF1">
    <property type="entry name" value="CARNITINE MONOOXYGENASE REDUCTASE SUBUNIT"/>
    <property type="match status" value="1"/>
</dbReference>
<dbReference type="RefSeq" id="WP_133199607.1">
    <property type="nucleotide sequence ID" value="NZ_JBHUCW010000044.1"/>
</dbReference>
<evidence type="ECO:0000256" key="3">
    <source>
        <dbReference type="ARBA" id="ARBA00022723"/>
    </source>
</evidence>
<sequence>MTTMRMRVSRIDTLTPAIRRLWLVCANGAPLPGFEAGAHIGLRIPIDGRSQRRAYSLVNATDHAEAYEIAVQLEPGGTGGSIWVHRLQVGDELDVTPPQNDFPLDDAARSCLLIAGGIGITPILSMARSLERAGRPYDLHYAAREPGAMAYADEVRALARATCWFDGGNPSNGMPLETTIGAPQKDRHLYVCGPAGFIHAVLEQARQNGWPNDHLHCELFSATPAAGADSGFEVELTASGVTLHVPETQSILDAMIGAGLDPVFDCRRGDCGVCVTRVLSGEADHRDICLSDEDRDRGDFCPCVSRAKSARLVLDL</sequence>
<dbReference type="AlphaFoldDB" id="A0A4R5LZD4"/>
<dbReference type="InterPro" id="IPR001041">
    <property type="entry name" value="2Fe-2S_ferredoxin-type"/>
</dbReference>
<dbReference type="InterPro" id="IPR012675">
    <property type="entry name" value="Beta-grasp_dom_sf"/>
</dbReference>
<dbReference type="PROSITE" id="PS00197">
    <property type="entry name" value="2FE2S_FER_1"/>
    <property type="match status" value="1"/>
</dbReference>